<dbReference type="GO" id="GO:0005524">
    <property type="term" value="F:ATP binding"/>
    <property type="evidence" value="ECO:0007669"/>
    <property type="project" value="UniProtKB-KW"/>
</dbReference>
<dbReference type="InterPro" id="IPR004000">
    <property type="entry name" value="Actin"/>
</dbReference>
<name>A0A2H1W2S8_SPOFR</name>
<comment type="subcellular location">
    <subcellularLocation>
        <location evidence="1">Cytoplasm</location>
        <location evidence="1">Cytoskeleton</location>
    </subcellularLocation>
</comment>
<keyword evidence="5" id="KW-0206">Cytoskeleton</keyword>
<sequence>MSGDILGVVFDAGSQSFKAGFAGEPSPRTMVPNIVGRFRRDGLLDGIPIVYCGTQAIKNRGISKLVYPVKEGLIDDWNEMEMLWHHVFYKELHVPPESTKILHSVHPLTSKNDNQKMTEILFEIFAIDSLYIAKSTALVLNAYGRTSGVVWECGHSCSYVAPVFEGFPLRHATFTSPITGNMLTKRLQNLMFKAGYSLTTPYELDLIEKIKKETCYVSQHYDKELTESSGYDSKVKYTLPDGQDLLLGEERFLCPEVFFKPELEDLKCKNIMETICHGIDLCDIDFRPMFYSNIVCSGGATMTLGFVERLNKELTHYLKKSSRDVRPRVDAIPVRQYAAWVGGSMLASFPNLQGFWLTKEEYDDSGPDLVKSKFF</sequence>
<dbReference type="PANTHER" id="PTHR11937">
    <property type="entry name" value="ACTIN"/>
    <property type="match status" value="1"/>
</dbReference>
<gene>
    <name evidence="7" type="ORF">SFRICE_010816</name>
</gene>
<proteinExistence type="inferred from homology"/>
<reference evidence="7" key="1">
    <citation type="submission" date="2016-07" db="EMBL/GenBank/DDBJ databases">
        <authorList>
            <person name="Bretaudeau A."/>
        </authorList>
    </citation>
    <scope>NUCLEOTIDE SEQUENCE</scope>
    <source>
        <strain evidence="7">Rice</strain>
        <tissue evidence="7">Whole body</tissue>
    </source>
</reference>
<dbReference type="GO" id="GO:0005856">
    <property type="term" value="C:cytoskeleton"/>
    <property type="evidence" value="ECO:0007669"/>
    <property type="project" value="UniProtKB-SubCell"/>
</dbReference>
<dbReference type="Gene3D" id="3.90.640.10">
    <property type="entry name" value="Actin, Chain A, domain 4"/>
    <property type="match status" value="1"/>
</dbReference>
<evidence type="ECO:0000256" key="6">
    <source>
        <dbReference type="RuleBase" id="RU000487"/>
    </source>
</evidence>
<keyword evidence="4" id="KW-0067">ATP-binding</keyword>
<dbReference type="SMART" id="SM00268">
    <property type="entry name" value="ACTIN"/>
    <property type="match status" value="1"/>
</dbReference>
<keyword evidence="2" id="KW-0963">Cytoplasm</keyword>
<dbReference type="Gene3D" id="3.30.420.40">
    <property type="match status" value="2"/>
</dbReference>
<dbReference type="PRINTS" id="PR00190">
    <property type="entry name" value="ACTIN"/>
</dbReference>
<dbReference type="Pfam" id="PF00022">
    <property type="entry name" value="Actin"/>
    <property type="match status" value="1"/>
</dbReference>
<protein>
    <submittedName>
        <fullName evidence="7">SFRICE_010816</fullName>
    </submittedName>
</protein>
<accession>A0A2H1W2S8</accession>
<comment type="similarity">
    <text evidence="6">Belongs to the actin family.</text>
</comment>
<dbReference type="OrthoDB" id="7340501at2759"/>
<dbReference type="SUPFAM" id="SSF53067">
    <property type="entry name" value="Actin-like ATPase domain"/>
    <property type="match status" value="2"/>
</dbReference>
<dbReference type="FunFam" id="3.30.420.40:FF:000148">
    <property type="entry name" value="Actin, alpha skeletal muscle"/>
    <property type="match status" value="1"/>
</dbReference>
<dbReference type="EMBL" id="ODYU01005843">
    <property type="protein sequence ID" value="SOQ47132.1"/>
    <property type="molecule type" value="Genomic_DNA"/>
</dbReference>
<evidence type="ECO:0000256" key="3">
    <source>
        <dbReference type="ARBA" id="ARBA00022741"/>
    </source>
</evidence>
<dbReference type="FunFam" id="3.90.640.10:FF:000007">
    <property type="entry name" value="Actin like 7B"/>
    <property type="match status" value="1"/>
</dbReference>
<dbReference type="InterPro" id="IPR043129">
    <property type="entry name" value="ATPase_NBD"/>
</dbReference>
<evidence type="ECO:0000256" key="5">
    <source>
        <dbReference type="ARBA" id="ARBA00023212"/>
    </source>
</evidence>
<evidence type="ECO:0000313" key="7">
    <source>
        <dbReference type="EMBL" id="SOQ47132.1"/>
    </source>
</evidence>
<evidence type="ECO:0000256" key="1">
    <source>
        <dbReference type="ARBA" id="ARBA00004245"/>
    </source>
</evidence>
<keyword evidence="3" id="KW-0547">Nucleotide-binding</keyword>
<organism evidence="7">
    <name type="scientific">Spodoptera frugiperda</name>
    <name type="common">Fall armyworm</name>
    <dbReference type="NCBI Taxonomy" id="7108"/>
    <lineage>
        <taxon>Eukaryota</taxon>
        <taxon>Metazoa</taxon>
        <taxon>Ecdysozoa</taxon>
        <taxon>Arthropoda</taxon>
        <taxon>Hexapoda</taxon>
        <taxon>Insecta</taxon>
        <taxon>Pterygota</taxon>
        <taxon>Neoptera</taxon>
        <taxon>Endopterygota</taxon>
        <taxon>Lepidoptera</taxon>
        <taxon>Glossata</taxon>
        <taxon>Ditrysia</taxon>
        <taxon>Noctuoidea</taxon>
        <taxon>Noctuidae</taxon>
        <taxon>Amphipyrinae</taxon>
        <taxon>Spodoptera</taxon>
    </lineage>
</organism>
<evidence type="ECO:0000256" key="2">
    <source>
        <dbReference type="ARBA" id="ARBA00022490"/>
    </source>
</evidence>
<dbReference type="AlphaFoldDB" id="A0A2H1W2S8"/>
<evidence type="ECO:0000256" key="4">
    <source>
        <dbReference type="ARBA" id="ARBA00022840"/>
    </source>
</evidence>